<evidence type="ECO:0000313" key="3">
    <source>
        <dbReference type="Proteomes" id="UP000199045"/>
    </source>
</evidence>
<dbReference type="RefSeq" id="WP_143011407.1">
    <property type="nucleotide sequence ID" value="NZ_FNBN01000002.1"/>
</dbReference>
<accession>A0A1G7MH87</accession>
<reference evidence="2 3" key="1">
    <citation type="submission" date="2016-10" db="EMBL/GenBank/DDBJ databases">
        <authorList>
            <person name="de Groot N.N."/>
        </authorList>
    </citation>
    <scope>NUCLEOTIDE SEQUENCE [LARGE SCALE GENOMIC DNA]</scope>
    <source>
        <strain evidence="2 3">DSM 527</strain>
    </source>
</reference>
<dbReference type="AlphaFoldDB" id="A0A1G7MH87"/>
<dbReference type="Proteomes" id="UP000199045">
    <property type="component" value="Unassembled WGS sequence"/>
</dbReference>
<organism evidence="2 3">
    <name type="scientific">Chitinophaga filiformis</name>
    <name type="common">Myxococcus filiformis</name>
    <name type="synonym">Flexibacter filiformis</name>
    <dbReference type="NCBI Taxonomy" id="104663"/>
    <lineage>
        <taxon>Bacteria</taxon>
        <taxon>Pseudomonadati</taxon>
        <taxon>Bacteroidota</taxon>
        <taxon>Chitinophagia</taxon>
        <taxon>Chitinophagales</taxon>
        <taxon>Chitinophagaceae</taxon>
        <taxon>Chitinophaga</taxon>
    </lineage>
</organism>
<proteinExistence type="predicted"/>
<gene>
    <name evidence="2" type="ORF">SAMN04488121_102434</name>
</gene>
<feature type="signal peptide" evidence="1">
    <location>
        <begin position="1"/>
        <end position="20"/>
    </location>
</feature>
<dbReference type="STRING" id="104663.SAMN04488121_102434"/>
<sequence>MKQFHFIWLLCMAFTPGAYAQHSHDSLARHQTNSYLKATAKKAALGSKKLMRENTKALDAYILKLERMQKKVALFDKQTANQVFPALIAKATAWRGQLQNVAQVPTTYFGYLDTLQGAVKYIGQLATADQNLYQQSKQTVAALQNSLSVTEQTSNLISQGKQEIMAVLTPLGKFSAELGGLEKEVFYYRQQIEDYKAILTDPKRREEKLLALLKARPEFQNFMARNSLFASLFNLPENYNTSRSLEDLQTRAQVESTLQRRIGTDAAGRQLASEQLDAGRSQFDNFKSKYASNGNVDEMPSFKPNPLKTKRFWNRLEPGGNIQFQRANYYFPAVADIVAQVAYKFHKNGTAGIGLAYKLGIGNGWDHIAFSHQGLGLRSFLDWRLRRSIYINGGLEANKPTGFHRIRELKNWNGYQMSALIGLCHKVKVAAKRSATTTVLYDFLAARQIPGSQPFKIRFGYTFK</sequence>
<evidence type="ECO:0000313" key="2">
    <source>
        <dbReference type="EMBL" id="SDF61228.1"/>
    </source>
</evidence>
<dbReference type="OrthoDB" id="629901at2"/>
<name>A0A1G7MH87_CHIFI</name>
<protein>
    <submittedName>
        <fullName evidence="2">Uncharacterized protein</fullName>
    </submittedName>
</protein>
<keyword evidence="1" id="KW-0732">Signal</keyword>
<feature type="chain" id="PRO_5011678109" evidence="1">
    <location>
        <begin position="21"/>
        <end position="464"/>
    </location>
</feature>
<dbReference type="EMBL" id="FNBN01000002">
    <property type="protein sequence ID" value="SDF61228.1"/>
    <property type="molecule type" value="Genomic_DNA"/>
</dbReference>
<evidence type="ECO:0000256" key="1">
    <source>
        <dbReference type="SAM" id="SignalP"/>
    </source>
</evidence>